<evidence type="ECO:0000256" key="5">
    <source>
        <dbReference type="PROSITE-ProRule" id="PRU10007"/>
    </source>
</evidence>
<dbReference type="AlphaFoldDB" id="A0AAE1QSB1"/>
<organism evidence="8 9">
    <name type="scientific">Anisodus tanguticus</name>
    <dbReference type="NCBI Taxonomy" id="243964"/>
    <lineage>
        <taxon>Eukaryota</taxon>
        <taxon>Viridiplantae</taxon>
        <taxon>Streptophyta</taxon>
        <taxon>Embryophyta</taxon>
        <taxon>Tracheophyta</taxon>
        <taxon>Spermatophyta</taxon>
        <taxon>Magnoliopsida</taxon>
        <taxon>eudicotyledons</taxon>
        <taxon>Gunneridae</taxon>
        <taxon>Pentapetalae</taxon>
        <taxon>asterids</taxon>
        <taxon>lamiids</taxon>
        <taxon>Solanales</taxon>
        <taxon>Solanaceae</taxon>
        <taxon>Solanoideae</taxon>
        <taxon>Hyoscyameae</taxon>
        <taxon>Anisodus</taxon>
    </lineage>
</organism>
<dbReference type="InterPro" id="IPR029510">
    <property type="entry name" value="Ald_DH_CS_GLU"/>
</dbReference>
<dbReference type="SUPFAM" id="SSF53720">
    <property type="entry name" value="ALDH-like"/>
    <property type="match status" value="1"/>
</dbReference>
<dbReference type="Gene3D" id="3.40.309.10">
    <property type="entry name" value="Aldehyde Dehydrogenase, Chain A, domain 2"/>
    <property type="match status" value="1"/>
</dbReference>
<sequence>MSSRKTFPTISPETAKEICQISEALKEDVDKAVDAAHKAFDRKSEWSKTDASKRGLLLNKIADLMERDFDQIASLESLDNGKPLKLAKDDVHCAISLFRYYAGWADKVQGKTIPIDGSSFAYTKIEPVGVIGIIIPWNFPLMLLALKVAPGYGKTTGEPLVLNPKVDKVSFTGSSLIGRHIQTISAQNNIKRVTLELGGKSPYVVMDDADLDKAVNLCHSSVFYNQGQVCCAGSRTYVHEKIYDEFVKRSVELAKKRKLGSPFNEDTEQGPQIDKKQFEKILSLIEIGVKEGAKLEVGGKVWSEAEEIFGPCQQILKFKTLDEVIDRANNTEYGLAAGIVTKSMENALTFVNNVRAGSVWVNTYLEGIPQVPFGGYKQSGHGREGGEDGLNPFCEVKTVVISFKGTN</sequence>
<proteinExistence type="inferred from homology"/>
<reference evidence="8" key="1">
    <citation type="submission" date="2023-12" db="EMBL/GenBank/DDBJ databases">
        <title>Genome assembly of Anisodus tanguticus.</title>
        <authorList>
            <person name="Wang Y.-J."/>
        </authorList>
    </citation>
    <scope>NUCLEOTIDE SEQUENCE</scope>
    <source>
        <strain evidence="8">KB-2021</strain>
        <tissue evidence="8">Leaf</tissue>
    </source>
</reference>
<keyword evidence="2 6" id="KW-0560">Oxidoreductase</keyword>
<dbReference type="InterPro" id="IPR016161">
    <property type="entry name" value="Ald_DH/histidinol_DH"/>
</dbReference>
<keyword evidence="9" id="KW-1185">Reference proteome</keyword>
<evidence type="ECO:0000256" key="6">
    <source>
        <dbReference type="RuleBase" id="RU003345"/>
    </source>
</evidence>
<dbReference type="InterPro" id="IPR016160">
    <property type="entry name" value="Ald_DH_CS_CYS"/>
</dbReference>
<keyword evidence="3" id="KW-0520">NAD</keyword>
<dbReference type="FunFam" id="3.40.309.10:FF:000065">
    <property type="entry name" value="Aldehyde dehydrogenase3"/>
    <property type="match status" value="1"/>
</dbReference>
<dbReference type="InterPro" id="IPR016163">
    <property type="entry name" value="Ald_DH_C"/>
</dbReference>
<evidence type="ECO:0000313" key="8">
    <source>
        <dbReference type="EMBL" id="KAK4337332.1"/>
    </source>
</evidence>
<dbReference type="PANTHER" id="PTHR11699">
    <property type="entry name" value="ALDEHYDE DEHYDROGENASE-RELATED"/>
    <property type="match status" value="1"/>
</dbReference>
<evidence type="ECO:0000256" key="2">
    <source>
        <dbReference type="ARBA" id="ARBA00023002"/>
    </source>
</evidence>
<dbReference type="Pfam" id="PF00171">
    <property type="entry name" value="Aldedh"/>
    <property type="match status" value="2"/>
</dbReference>
<dbReference type="PROSITE" id="PS00687">
    <property type="entry name" value="ALDEHYDE_DEHYDR_GLU"/>
    <property type="match status" value="1"/>
</dbReference>
<evidence type="ECO:0000313" key="9">
    <source>
        <dbReference type="Proteomes" id="UP001291623"/>
    </source>
</evidence>
<protein>
    <recommendedName>
        <fullName evidence="4">aldehyde dehydrogenase (NAD(+))</fullName>
        <ecNumber evidence="4">1.2.1.3</ecNumber>
    </recommendedName>
</protein>
<comment type="caution">
    <text evidence="8">The sequence shown here is derived from an EMBL/GenBank/DDBJ whole genome shotgun (WGS) entry which is preliminary data.</text>
</comment>
<dbReference type="Proteomes" id="UP001291623">
    <property type="component" value="Unassembled WGS sequence"/>
</dbReference>
<dbReference type="InterPro" id="IPR015590">
    <property type="entry name" value="Aldehyde_DH_dom"/>
</dbReference>
<evidence type="ECO:0000256" key="4">
    <source>
        <dbReference type="ARBA" id="ARBA00024226"/>
    </source>
</evidence>
<dbReference type="PROSITE" id="PS00070">
    <property type="entry name" value="ALDEHYDE_DEHYDR_CYS"/>
    <property type="match status" value="1"/>
</dbReference>
<dbReference type="GO" id="GO:0004029">
    <property type="term" value="F:aldehyde dehydrogenase (NAD+) activity"/>
    <property type="evidence" value="ECO:0007669"/>
    <property type="project" value="UniProtKB-EC"/>
</dbReference>
<accession>A0AAE1QSB1</accession>
<feature type="active site" evidence="5">
    <location>
        <position position="196"/>
    </location>
</feature>
<gene>
    <name evidence="8" type="ORF">RND71_043503</name>
</gene>
<evidence type="ECO:0000256" key="1">
    <source>
        <dbReference type="ARBA" id="ARBA00009986"/>
    </source>
</evidence>
<name>A0AAE1QSB1_9SOLA</name>
<evidence type="ECO:0000256" key="3">
    <source>
        <dbReference type="ARBA" id="ARBA00023027"/>
    </source>
</evidence>
<feature type="domain" description="Aldehyde dehydrogenase" evidence="7">
    <location>
        <begin position="306"/>
        <end position="399"/>
    </location>
</feature>
<dbReference type="EC" id="1.2.1.3" evidence="4"/>
<dbReference type="FunFam" id="3.40.605.10:FF:000029">
    <property type="entry name" value="Aldehyde dehydrogenase, mitochondrial"/>
    <property type="match status" value="1"/>
</dbReference>
<dbReference type="InterPro" id="IPR016162">
    <property type="entry name" value="Ald_DH_N"/>
</dbReference>
<evidence type="ECO:0000259" key="7">
    <source>
        <dbReference type="Pfam" id="PF00171"/>
    </source>
</evidence>
<dbReference type="EMBL" id="JAVYJV010000037">
    <property type="protein sequence ID" value="KAK4337332.1"/>
    <property type="molecule type" value="Genomic_DNA"/>
</dbReference>
<feature type="domain" description="Aldehyde dehydrogenase" evidence="7">
    <location>
        <begin position="146"/>
        <end position="300"/>
    </location>
</feature>
<dbReference type="Gene3D" id="3.40.605.10">
    <property type="entry name" value="Aldehyde Dehydrogenase, Chain A, domain 1"/>
    <property type="match status" value="2"/>
</dbReference>
<comment type="similarity">
    <text evidence="1 6">Belongs to the aldehyde dehydrogenase family.</text>
</comment>